<feature type="region of interest" description="Disordered" evidence="2">
    <location>
        <begin position="54"/>
        <end position="130"/>
    </location>
</feature>
<protein>
    <submittedName>
        <fullName evidence="3">Uncharacterized protein</fullName>
    </submittedName>
</protein>
<feature type="coiled-coil region" evidence="1">
    <location>
        <begin position="3"/>
        <end position="33"/>
    </location>
</feature>
<dbReference type="EMBL" id="VOOR01000029">
    <property type="protein sequence ID" value="TXB62452.1"/>
    <property type="molecule type" value="Genomic_DNA"/>
</dbReference>
<sequence length="236" mass="26344">MDLKEAKLKLEKIRTLLESLERDESNISSIERDLMLSYIRGLYDVVLSGADRAPKQEAIAPPSPKAAQKSQPARPQYTPPRIIEIPDSLKDLDSKPAPPPQAPPRPTPPVAAAPVRPAPQPEAPALKTNSPLAIPPKVAQLFAVREASDLSEKLSERPIQDLTKALAINDRLLYMNELFGRDLNALNDTLSQLNRLHTMEEAKALLEPIAARFDWPGEEREDTARDFIKLVRRRYA</sequence>
<feature type="compositionally biased region" description="Pro residues" evidence="2">
    <location>
        <begin position="96"/>
        <end position="122"/>
    </location>
</feature>
<name>A0A5C6RM79_9BACT</name>
<proteinExistence type="predicted"/>
<evidence type="ECO:0000313" key="3">
    <source>
        <dbReference type="EMBL" id="TXB62452.1"/>
    </source>
</evidence>
<gene>
    <name evidence="3" type="ORF">FRY97_13750</name>
</gene>
<reference evidence="3 4" key="1">
    <citation type="submission" date="2019-08" db="EMBL/GenBank/DDBJ databases">
        <title>Genome of Phaeodactylibacter luteus.</title>
        <authorList>
            <person name="Bowman J.P."/>
        </authorList>
    </citation>
    <scope>NUCLEOTIDE SEQUENCE [LARGE SCALE GENOMIC DNA]</scope>
    <source>
        <strain evidence="3 4">KCTC 42180</strain>
    </source>
</reference>
<comment type="caution">
    <text evidence="3">The sequence shown here is derived from an EMBL/GenBank/DDBJ whole genome shotgun (WGS) entry which is preliminary data.</text>
</comment>
<organism evidence="3 4">
    <name type="scientific">Phaeodactylibacter luteus</name>
    <dbReference type="NCBI Taxonomy" id="1564516"/>
    <lineage>
        <taxon>Bacteria</taxon>
        <taxon>Pseudomonadati</taxon>
        <taxon>Bacteroidota</taxon>
        <taxon>Saprospiria</taxon>
        <taxon>Saprospirales</taxon>
        <taxon>Haliscomenobacteraceae</taxon>
        <taxon>Phaeodactylibacter</taxon>
    </lineage>
</organism>
<evidence type="ECO:0000256" key="1">
    <source>
        <dbReference type="SAM" id="Coils"/>
    </source>
</evidence>
<evidence type="ECO:0000256" key="2">
    <source>
        <dbReference type="SAM" id="MobiDB-lite"/>
    </source>
</evidence>
<dbReference type="AlphaFoldDB" id="A0A5C6RM79"/>
<keyword evidence="1" id="KW-0175">Coiled coil</keyword>
<evidence type="ECO:0000313" key="4">
    <source>
        <dbReference type="Proteomes" id="UP000321580"/>
    </source>
</evidence>
<keyword evidence="4" id="KW-1185">Reference proteome</keyword>
<dbReference type="OrthoDB" id="1100725at2"/>
<accession>A0A5C6RM79</accession>
<dbReference type="RefSeq" id="WP_147168128.1">
    <property type="nucleotide sequence ID" value="NZ_VOOR01000029.1"/>
</dbReference>
<dbReference type="Proteomes" id="UP000321580">
    <property type="component" value="Unassembled WGS sequence"/>
</dbReference>